<evidence type="ECO:0000256" key="1">
    <source>
        <dbReference type="SAM" id="MobiDB-lite"/>
    </source>
</evidence>
<name>A0A5C2SWP2_9APHY</name>
<keyword evidence="2" id="KW-0472">Membrane</keyword>
<feature type="region of interest" description="Disordered" evidence="1">
    <location>
        <begin position="71"/>
        <end position="90"/>
    </location>
</feature>
<dbReference type="EMBL" id="ML122250">
    <property type="protein sequence ID" value="RPD67387.1"/>
    <property type="molecule type" value="Genomic_DNA"/>
</dbReference>
<reference evidence="3" key="1">
    <citation type="journal article" date="2018" name="Genome Biol. Evol.">
        <title>Genomics and development of Lentinus tigrinus, a white-rot wood-decaying mushroom with dimorphic fruiting bodies.</title>
        <authorList>
            <person name="Wu B."/>
            <person name="Xu Z."/>
            <person name="Knudson A."/>
            <person name="Carlson A."/>
            <person name="Chen N."/>
            <person name="Kovaka S."/>
            <person name="LaButti K."/>
            <person name="Lipzen A."/>
            <person name="Pennachio C."/>
            <person name="Riley R."/>
            <person name="Schakwitz W."/>
            <person name="Umezawa K."/>
            <person name="Ohm R.A."/>
            <person name="Grigoriev I.V."/>
            <person name="Nagy L.G."/>
            <person name="Gibbons J."/>
            <person name="Hibbett D."/>
        </authorList>
    </citation>
    <scope>NUCLEOTIDE SEQUENCE [LARGE SCALE GENOMIC DNA]</scope>
    <source>
        <strain evidence="3">ALCF2SS1-6</strain>
    </source>
</reference>
<keyword evidence="2" id="KW-0812">Transmembrane</keyword>
<dbReference type="OrthoDB" id="3245306at2759"/>
<accession>A0A5C2SWP2</accession>
<gene>
    <name evidence="3" type="ORF">L227DRAFT_605775</name>
</gene>
<evidence type="ECO:0000256" key="2">
    <source>
        <dbReference type="SAM" id="Phobius"/>
    </source>
</evidence>
<dbReference type="STRING" id="1328759.A0A5C2SWP2"/>
<feature type="compositionally biased region" description="Basic and acidic residues" evidence="1">
    <location>
        <begin position="1"/>
        <end position="15"/>
    </location>
</feature>
<feature type="transmembrane region" description="Helical" evidence="2">
    <location>
        <begin position="341"/>
        <end position="362"/>
    </location>
</feature>
<keyword evidence="4" id="KW-1185">Reference proteome</keyword>
<keyword evidence="2" id="KW-1133">Transmembrane helix</keyword>
<proteinExistence type="predicted"/>
<feature type="transmembrane region" description="Helical" evidence="2">
    <location>
        <begin position="415"/>
        <end position="436"/>
    </location>
</feature>
<feature type="region of interest" description="Disordered" evidence="1">
    <location>
        <begin position="1"/>
        <end position="23"/>
    </location>
</feature>
<feature type="transmembrane region" description="Helical" evidence="2">
    <location>
        <begin position="457"/>
        <end position="485"/>
    </location>
</feature>
<dbReference type="Proteomes" id="UP000313359">
    <property type="component" value="Unassembled WGS sequence"/>
</dbReference>
<sequence length="530" mass="58598">MPLPEAEHEETHIHESPTPMRFPLPPVQDVIGSQMPMPRQVAASSAYSLGERDGASLAESVQHDTDERIPLLQHGAPFGNGDRKTGPSRGKTTHVIATFASGPITTEIAASRTLQTLGWTEHILPDSSQYYYHAGMRVTTDIDLRYPKHLQRVTEYLEKNVARETALPPPQGWELWLKNTGTIKPELKLEQCWVNHKMRVLTSVPPPTISGGGLVIEQFTDDDKLDMEYRYWCFIEGHPAHVPLAPETQTEAMDALKWSYTDCLLPASRPAPPPFAPQECQELMNLLRSFDSTSNNALVVQTRVVSRVLLRVAQWRQVYFRPNKPLPRDAIKGVQKPRTPFYRAVLDFIVGCLCLGIPYIFLSRSLHQSFDEESGLYNNGPVLMVSACACLVAAVILSASVTFLSLPQLDDIPRLAGFLAIAFSASSMVSAVIALFRYKAELDRTVMYLGGEGLMVLSGRSIIFSLPLVFLAWAIAAFMTGITLYSFRGATVSNSVDVRHPFEPFTHWAVVGAVGALGGMLTIAALVGRR</sequence>
<feature type="transmembrane region" description="Helical" evidence="2">
    <location>
        <begin position="505"/>
        <end position="527"/>
    </location>
</feature>
<organism evidence="3 4">
    <name type="scientific">Lentinus tigrinus ALCF2SS1-6</name>
    <dbReference type="NCBI Taxonomy" id="1328759"/>
    <lineage>
        <taxon>Eukaryota</taxon>
        <taxon>Fungi</taxon>
        <taxon>Dikarya</taxon>
        <taxon>Basidiomycota</taxon>
        <taxon>Agaricomycotina</taxon>
        <taxon>Agaricomycetes</taxon>
        <taxon>Polyporales</taxon>
        <taxon>Polyporaceae</taxon>
        <taxon>Lentinus</taxon>
    </lineage>
</organism>
<evidence type="ECO:0000313" key="4">
    <source>
        <dbReference type="Proteomes" id="UP000313359"/>
    </source>
</evidence>
<dbReference type="AlphaFoldDB" id="A0A5C2SWP2"/>
<feature type="transmembrane region" description="Helical" evidence="2">
    <location>
        <begin position="382"/>
        <end position="403"/>
    </location>
</feature>
<evidence type="ECO:0000313" key="3">
    <source>
        <dbReference type="EMBL" id="RPD67387.1"/>
    </source>
</evidence>
<protein>
    <submittedName>
        <fullName evidence="3">Uncharacterized protein</fullName>
    </submittedName>
</protein>